<sequence length="207" mass="23751">MTKVKKSLKIIIKGLYFTQLLIFMIAVCLGIYLFADTDRVVQGFAQYLVIEKNIQPADVIVVTSGEEDALRIAEGIRLFKEGYSNHIIFSGYDQNNKMIHETMTAAGLAEASYTIDDQATSTIENATCQEAYVNDHQVQSLLVVFSPPQSRRGFYAFQHTFKDLPIYVSYSDHSSYHPEQLFNSKITREMFNDQAPKFVYYFFKYVL</sequence>
<evidence type="ECO:0000256" key="1">
    <source>
        <dbReference type="SAM" id="Phobius"/>
    </source>
</evidence>
<evidence type="ECO:0000313" key="4">
    <source>
        <dbReference type="Proteomes" id="UP000622405"/>
    </source>
</evidence>
<dbReference type="InterPro" id="IPR014729">
    <property type="entry name" value="Rossmann-like_a/b/a_fold"/>
</dbReference>
<dbReference type="Pfam" id="PF02698">
    <property type="entry name" value="DUF218"/>
    <property type="match status" value="1"/>
</dbReference>
<proteinExistence type="predicted"/>
<evidence type="ECO:0000313" key="3">
    <source>
        <dbReference type="EMBL" id="MBC3898667.1"/>
    </source>
</evidence>
<keyword evidence="1" id="KW-0812">Transmembrane</keyword>
<keyword evidence="4" id="KW-1185">Reference proteome</keyword>
<gene>
    <name evidence="3" type="ORF">GH811_03445</name>
</gene>
<feature type="domain" description="DUF218" evidence="2">
    <location>
        <begin position="58"/>
        <end position="168"/>
    </location>
</feature>
<dbReference type="InterPro" id="IPR003848">
    <property type="entry name" value="DUF218"/>
</dbReference>
<dbReference type="RefSeq" id="WP_186893285.1">
    <property type="nucleotide sequence ID" value="NZ_WJBE01000002.1"/>
</dbReference>
<dbReference type="Proteomes" id="UP000622405">
    <property type="component" value="Unassembled WGS sequence"/>
</dbReference>
<dbReference type="EMBL" id="WJBE01000002">
    <property type="protein sequence ID" value="MBC3898667.1"/>
    <property type="molecule type" value="Genomic_DNA"/>
</dbReference>
<dbReference type="CDD" id="cd06259">
    <property type="entry name" value="YdcF-like"/>
    <property type="match status" value="1"/>
</dbReference>
<protein>
    <recommendedName>
        <fullName evidence="2">DUF218 domain-containing protein</fullName>
    </recommendedName>
</protein>
<accession>A0ABR6YU02</accession>
<organism evidence="3 4">
    <name type="scientific">Acetobacterium malicum</name>
    <dbReference type="NCBI Taxonomy" id="52692"/>
    <lineage>
        <taxon>Bacteria</taxon>
        <taxon>Bacillati</taxon>
        <taxon>Bacillota</taxon>
        <taxon>Clostridia</taxon>
        <taxon>Eubacteriales</taxon>
        <taxon>Eubacteriaceae</taxon>
        <taxon>Acetobacterium</taxon>
    </lineage>
</organism>
<keyword evidence="1" id="KW-0472">Membrane</keyword>
<comment type="caution">
    <text evidence="3">The sequence shown here is derived from an EMBL/GenBank/DDBJ whole genome shotgun (WGS) entry which is preliminary data.</text>
</comment>
<dbReference type="Gene3D" id="3.40.50.620">
    <property type="entry name" value="HUPs"/>
    <property type="match status" value="1"/>
</dbReference>
<name>A0ABR6YU02_9FIRM</name>
<feature type="transmembrane region" description="Helical" evidence="1">
    <location>
        <begin position="12"/>
        <end position="35"/>
    </location>
</feature>
<evidence type="ECO:0000259" key="2">
    <source>
        <dbReference type="Pfam" id="PF02698"/>
    </source>
</evidence>
<reference evidence="3 4" key="1">
    <citation type="journal article" date="2020" name="mSystems">
        <title>Defining Genomic and Predicted Metabolic Features of the Acetobacterium Genus.</title>
        <authorList>
            <person name="Ross D.E."/>
            <person name="Marshall C.W."/>
            <person name="Gulliver D."/>
            <person name="May H.D."/>
            <person name="Norman R.S."/>
        </authorList>
    </citation>
    <scope>NUCLEOTIDE SEQUENCE [LARGE SCALE GENOMIC DNA]</scope>
    <source>
        <strain evidence="3 4">DSM 4132</strain>
    </source>
</reference>
<keyword evidence="1" id="KW-1133">Transmembrane helix</keyword>